<evidence type="ECO:0000256" key="1">
    <source>
        <dbReference type="SAM" id="MobiDB-lite"/>
    </source>
</evidence>
<gene>
    <name evidence="3" type="ORF">BX592_10428</name>
</gene>
<comment type="caution">
    <text evidence="3">The sequence shown here is derived from an EMBL/GenBank/DDBJ whole genome shotgun (WGS) entry which is preliminary data.</text>
</comment>
<keyword evidence="2" id="KW-1133">Transmembrane helix</keyword>
<organism evidence="3 4">
    <name type="scientific">Paraburkholderia rhizosphaerae</name>
    <dbReference type="NCBI Taxonomy" id="480658"/>
    <lineage>
        <taxon>Bacteria</taxon>
        <taxon>Pseudomonadati</taxon>
        <taxon>Pseudomonadota</taxon>
        <taxon>Betaproteobacteria</taxon>
        <taxon>Burkholderiales</taxon>
        <taxon>Burkholderiaceae</taxon>
        <taxon>Paraburkholderia</taxon>
    </lineage>
</organism>
<sequence>MTERERRVNLQLSALDDAHRLGRIARDEYRRRRRCLLAAPDDETCATARDTVRRPASAGQPGDPAGSARRASRRRRRVLSLGVFGAICVGLALFYWLMLRTV</sequence>
<dbReference type="Proteomes" id="UP000295509">
    <property type="component" value="Unassembled WGS sequence"/>
</dbReference>
<dbReference type="EMBL" id="SORE01000004">
    <property type="protein sequence ID" value="TDY52746.1"/>
    <property type="molecule type" value="Genomic_DNA"/>
</dbReference>
<keyword evidence="2" id="KW-0812">Transmembrane</keyword>
<dbReference type="RefSeq" id="WP_134190786.1">
    <property type="nucleotide sequence ID" value="NZ_JBHLUW010000002.1"/>
</dbReference>
<evidence type="ECO:0000313" key="4">
    <source>
        <dbReference type="Proteomes" id="UP000295509"/>
    </source>
</evidence>
<evidence type="ECO:0000313" key="3">
    <source>
        <dbReference type="EMBL" id="TDY52746.1"/>
    </source>
</evidence>
<keyword evidence="2" id="KW-0472">Membrane</keyword>
<dbReference type="AlphaFoldDB" id="A0A4R8LX36"/>
<feature type="region of interest" description="Disordered" evidence="1">
    <location>
        <begin position="46"/>
        <end position="74"/>
    </location>
</feature>
<accession>A0A4R8LX36</accession>
<feature type="transmembrane region" description="Helical" evidence="2">
    <location>
        <begin position="78"/>
        <end position="98"/>
    </location>
</feature>
<proteinExistence type="predicted"/>
<evidence type="ECO:0000256" key="2">
    <source>
        <dbReference type="SAM" id="Phobius"/>
    </source>
</evidence>
<name>A0A4R8LX36_9BURK</name>
<reference evidence="3 4" key="1">
    <citation type="submission" date="2019-03" db="EMBL/GenBank/DDBJ databases">
        <title>Genomic Encyclopedia of Type Strains, Phase III (KMG-III): the genomes of soil and plant-associated and newly described type strains.</title>
        <authorList>
            <person name="Whitman W."/>
        </authorList>
    </citation>
    <scope>NUCLEOTIDE SEQUENCE [LARGE SCALE GENOMIC DNA]</scope>
    <source>
        <strain evidence="3 4">LMG 29544</strain>
    </source>
</reference>
<protein>
    <submittedName>
        <fullName evidence="3">Uncharacterized protein</fullName>
    </submittedName>
</protein>
<keyword evidence="4" id="KW-1185">Reference proteome</keyword>